<dbReference type="Pfam" id="PF13181">
    <property type="entry name" value="TPR_8"/>
    <property type="match status" value="1"/>
</dbReference>
<evidence type="ECO:0000256" key="2">
    <source>
        <dbReference type="ARBA" id="ARBA00022803"/>
    </source>
</evidence>
<dbReference type="InterPro" id="IPR025986">
    <property type="entry name" value="RPAP3-like_C"/>
</dbReference>
<evidence type="ECO:0000313" key="10">
    <source>
        <dbReference type="Proteomes" id="UP000824782"/>
    </source>
</evidence>
<dbReference type="PANTHER" id="PTHR46423">
    <property type="entry name" value="RNA POLYMERASE II-ASSOCIATED PROTEIN 3"/>
    <property type="match status" value="1"/>
</dbReference>
<dbReference type="InterPro" id="IPR011990">
    <property type="entry name" value="TPR-like_helical_dom_sf"/>
</dbReference>
<dbReference type="GO" id="GO:0101031">
    <property type="term" value="C:protein folding chaperone complex"/>
    <property type="evidence" value="ECO:0007669"/>
    <property type="project" value="TreeGrafter"/>
</dbReference>
<evidence type="ECO:0000256" key="4">
    <source>
        <dbReference type="ARBA" id="ARBA00040133"/>
    </source>
</evidence>
<gene>
    <name evidence="9" type="ORF">GDO81_010272</name>
</gene>
<dbReference type="AlphaFoldDB" id="A0AAV7BYE5"/>
<protein>
    <recommendedName>
        <fullName evidence="4">RNA polymerase II-associated protein 3</fullName>
    </recommendedName>
</protein>
<comment type="similarity">
    <text evidence="3">Belongs to the RPAP3 family.</text>
</comment>
<dbReference type="PROSITE" id="PS50005">
    <property type="entry name" value="TPR"/>
    <property type="match status" value="2"/>
</dbReference>
<dbReference type="InterPro" id="IPR051966">
    <property type="entry name" value="RPAP3"/>
</dbReference>
<feature type="coiled-coil region" evidence="6">
    <location>
        <begin position="238"/>
        <end position="273"/>
    </location>
</feature>
<feature type="domain" description="RNA-polymerase II-associated protein 3-like C-terminal" evidence="8">
    <location>
        <begin position="368"/>
        <end position="458"/>
    </location>
</feature>
<name>A0AAV7BYE5_ENGPU</name>
<feature type="compositionally biased region" description="Basic residues" evidence="7">
    <location>
        <begin position="60"/>
        <end position="69"/>
    </location>
</feature>
<feature type="repeat" description="TPR" evidence="5">
    <location>
        <begin position="205"/>
        <end position="238"/>
    </location>
</feature>
<keyword evidence="6" id="KW-0175">Coiled coil</keyword>
<evidence type="ECO:0000256" key="6">
    <source>
        <dbReference type="SAM" id="Coils"/>
    </source>
</evidence>
<keyword evidence="1" id="KW-0677">Repeat</keyword>
<dbReference type="SUPFAM" id="SSF48452">
    <property type="entry name" value="TPR-like"/>
    <property type="match status" value="1"/>
</dbReference>
<dbReference type="Gene3D" id="1.25.40.10">
    <property type="entry name" value="Tetratricopeptide repeat domain"/>
    <property type="match status" value="1"/>
</dbReference>
<dbReference type="EMBL" id="WNYA01000004">
    <property type="protein sequence ID" value="KAG8577719.1"/>
    <property type="molecule type" value="Genomic_DNA"/>
</dbReference>
<feature type="compositionally biased region" description="Basic and acidic residues" evidence="7">
    <location>
        <begin position="71"/>
        <end position="88"/>
    </location>
</feature>
<evidence type="ECO:0000259" key="8">
    <source>
        <dbReference type="Pfam" id="PF13877"/>
    </source>
</evidence>
<dbReference type="PANTHER" id="PTHR46423:SF1">
    <property type="entry name" value="RNA POLYMERASE II-ASSOCIATED PROTEIN 3"/>
    <property type="match status" value="1"/>
</dbReference>
<dbReference type="Proteomes" id="UP000824782">
    <property type="component" value="Unassembled WGS sequence"/>
</dbReference>
<proteinExistence type="inferred from homology"/>
<reference evidence="9" key="1">
    <citation type="thesis" date="2020" institute="ProQuest LLC" country="789 East Eisenhower Parkway, Ann Arbor, MI, USA">
        <title>Comparative Genomics and Chromosome Evolution.</title>
        <authorList>
            <person name="Mudd A.B."/>
        </authorList>
    </citation>
    <scope>NUCLEOTIDE SEQUENCE</scope>
    <source>
        <strain evidence="9">237g6f4</strain>
        <tissue evidence="9">Blood</tissue>
    </source>
</reference>
<evidence type="ECO:0000313" key="9">
    <source>
        <dbReference type="EMBL" id="KAG8577719.1"/>
    </source>
</evidence>
<evidence type="ECO:0000256" key="7">
    <source>
        <dbReference type="SAM" id="MobiDB-lite"/>
    </source>
</evidence>
<sequence>MSSPSKALELQLQMKQNAEELQDFMRELESWEKDIKKKDAKLSKQTADGEETLPPIRNKDYRKKKKSRSKVSTETKKNEENKNPKRKLHDYNYWDKLDVELQSCSTTSQEKEDLKEKIRRKTSDMVKKKEQHIEAQHLKQKAIGNAYFKEGKYELAIECYTEGIEADSTNALLPANRAMAYLKIQKYQEAEEDCTKAIALDTSYGKAFARRGTARIMLGKLSKAKEDFEMVLKLEPGNKQAISELAKISQELNEKTVNANQQHEEESKELEKRRFIKAVDKPPHLRSTKPLRRIEIEEIGGLLQTPDVFIESNDAGKVSVKLEDQAKGQEDMNSEELVTTYPDAPSAKMLRIEEISDLPATGELPGVPANSFQLEADLRRLKGNPDMLYTYLKQIEPSLYFKLFQKALDPDVFYEIIKILRLKYIENEEAELVLEILKTLSELRRFDMAIMFLSGSEKEDVRALFAYIENSKKTNDTYIPLKKKYGL</sequence>
<accession>A0AAV7BYE5</accession>
<dbReference type="SMART" id="SM00028">
    <property type="entry name" value="TPR"/>
    <property type="match status" value="3"/>
</dbReference>
<comment type="caution">
    <text evidence="9">The sequence shown here is derived from an EMBL/GenBank/DDBJ whole genome shotgun (WGS) entry which is preliminary data.</text>
</comment>
<dbReference type="InterPro" id="IPR019734">
    <property type="entry name" value="TPR_rpt"/>
</dbReference>
<dbReference type="Pfam" id="PF00515">
    <property type="entry name" value="TPR_1"/>
    <property type="match status" value="1"/>
</dbReference>
<keyword evidence="10" id="KW-1185">Reference proteome</keyword>
<evidence type="ECO:0000256" key="3">
    <source>
        <dbReference type="ARBA" id="ARBA00038275"/>
    </source>
</evidence>
<organism evidence="9 10">
    <name type="scientific">Engystomops pustulosus</name>
    <name type="common">Tungara frog</name>
    <name type="synonym">Physalaemus pustulosus</name>
    <dbReference type="NCBI Taxonomy" id="76066"/>
    <lineage>
        <taxon>Eukaryota</taxon>
        <taxon>Metazoa</taxon>
        <taxon>Chordata</taxon>
        <taxon>Craniata</taxon>
        <taxon>Vertebrata</taxon>
        <taxon>Euteleostomi</taxon>
        <taxon>Amphibia</taxon>
        <taxon>Batrachia</taxon>
        <taxon>Anura</taxon>
        <taxon>Neobatrachia</taxon>
        <taxon>Hyloidea</taxon>
        <taxon>Leptodactylidae</taxon>
        <taxon>Leiuperinae</taxon>
        <taxon>Engystomops</taxon>
    </lineage>
</organism>
<keyword evidence="2 5" id="KW-0802">TPR repeat</keyword>
<dbReference type="Pfam" id="PF13877">
    <property type="entry name" value="RPAP3_C"/>
    <property type="match status" value="1"/>
</dbReference>
<feature type="repeat" description="TPR" evidence="5">
    <location>
        <begin position="137"/>
        <end position="170"/>
    </location>
</feature>
<feature type="region of interest" description="Disordered" evidence="7">
    <location>
        <begin position="37"/>
        <end position="88"/>
    </location>
</feature>
<evidence type="ECO:0000256" key="1">
    <source>
        <dbReference type="ARBA" id="ARBA00022737"/>
    </source>
</evidence>
<evidence type="ECO:0000256" key="5">
    <source>
        <dbReference type="PROSITE-ProRule" id="PRU00339"/>
    </source>
</evidence>